<dbReference type="GO" id="GO:0070914">
    <property type="term" value="P:UV-damage excision repair"/>
    <property type="evidence" value="ECO:0007669"/>
    <property type="project" value="TreeGrafter"/>
</dbReference>
<evidence type="ECO:0000259" key="8">
    <source>
        <dbReference type="Pfam" id="PF03834"/>
    </source>
</evidence>
<dbReference type="FunFam" id="3.40.50.10130:FF:000001">
    <property type="entry name" value="DNA excision repair protein ERCC-1"/>
    <property type="match status" value="1"/>
</dbReference>
<dbReference type="GO" id="GO:0003697">
    <property type="term" value="F:single-stranded DNA binding"/>
    <property type="evidence" value="ECO:0007669"/>
    <property type="project" value="TreeGrafter"/>
</dbReference>
<protein>
    <recommendedName>
        <fullName evidence="8">ERCC1-like central domain-containing protein</fullName>
    </recommendedName>
</protein>
<dbReference type="AlphaFoldDB" id="A0AAD5WRZ2"/>
<dbReference type="InterPro" id="IPR004579">
    <property type="entry name" value="ERCC1/RAD10/SWI10"/>
</dbReference>
<evidence type="ECO:0000256" key="7">
    <source>
        <dbReference type="SAM" id="MobiDB-lite"/>
    </source>
</evidence>
<organism evidence="9 10">
    <name type="scientific">Zalerion maritima</name>
    <dbReference type="NCBI Taxonomy" id="339359"/>
    <lineage>
        <taxon>Eukaryota</taxon>
        <taxon>Fungi</taxon>
        <taxon>Dikarya</taxon>
        <taxon>Ascomycota</taxon>
        <taxon>Pezizomycotina</taxon>
        <taxon>Sordariomycetes</taxon>
        <taxon>Lulworthiomycetidae</taxon>
        <taxon>Lulworthiales</taxon>
        <taxon>Lulworthiaceae</taxon>
        <taxon>Zalerion</taxon>
    </lineage>
</organism>
<comment type="subcellular location">
    <subcellularLocation>
        <location evidence="1">Nucleus</location>
    </subcellularLocation>
</comment>
<dbReference type="InterPro" id="IPR047260">
    <property type="entry name" value="ERCC1-like_central_dom"/>
</dbReference>
<dbReference type="GO" id="GO:0003684">
    <property type="term" value="F:damaged DNA binding"/>
    <property type="evidence" value="ECO:0007669"/>
    <property type="project" value="InterPro"/>
</dbReference>
<dbReference type="PANTHER" id="PTHR12749:SF0">
    <property type="entry name" value="DNA EXCISION REPAIR PROTEIN ERCC-1"/>
    <property type="match status" value="1"/>
</dbReference>
<dbReference type="Proteomes" id="UP001201980">
    <property type="component" value="Unassembled WGS sequence"/>
</dbReference>
<keyword evidence="10" id="KW-1185">Reference proteome</keyword>
<evidence type="ECO:0000256" key="4">
    <source>
        <dbReference type="ARBA" id="ARBA00023125"/>
    </source>
</evidence>
<gene>
    <name evidence="9" type="ORF">MKZ38_001381</name>
</gene>
<comment type="caution">
    <text evidence="9">The sequence shown here is derived from an EMBL/GenBank/DDBJ whole genome shotgun (WGS) entry which is preliminary data.</text>
</comment>
<feature type="region of interest" description="Disordered" evidence="7">
    <location>
        <begin position="264"/>
        <end position="321"/>
    </location>
</feature>
<feature type="compositionally biased region" description="Polar residues" evidence="7">
    <location>
        <begin position="34"/>
        <end position="79"/>
    </location>
</feature>
<dbReference type="Gene3D" id="3.40.50.10130">
    <property type="match status" value="1"/>
</dbReference>
<evidence type="ECO:0000256" key="1">
    <source>
        <dbReference type="ARBA" id="ARBA00004123"/>
    </source>
</evidence>
<proteinExistence type="inferred from homology"/>
<feature type="domain" description="ERCC1-like central" evidence="8">
    <location>
        <begin position="77"/>
        <end position="189"/>
    </location>
</feature>
<dbReference type="Gene3D" id="1.10.150.20">
    <property type="entry name" value="5' to 3' exonuclease, C-terminal subdomain"/>
    <property type="match status" value="1"/>
</dbReference>
<evidence type="ECO:0000256" key="6">
    <source>
        <dbReference type="ARBA" id="ARBA00023242"/>
    </source>
</evidence>
<feature type="region of interest" description="Disordered" evidence="7">
    <location>
        <begin position="19"/>
        <end position="79"/>
    </location>
</feature>
<dbReference type="CDD" id="cd22325">
    <property type="entry name" value="ERCC1_C-like"/>
    <property type="match status" value="1"/>
</dbReference>
<dbReference type="InterPro" id="IPR010994">
    <property type="entry name" value="RuvA_2-like"/>
</dbReference>
<evidence type="ECO:0000313" key="9">
    <source>
        <dbReference type="EMBL" id="KAJ2901800.1"/>
    </source>
</evidence>
<dbReference type="GO" id="GO:0000110">
    <property type="term" value="C:nucleotide-excision repair factor 1 complex"/>
    <property type="evidence" value="ECO:0007669"/>
    <property type="project" value="TreeGrafter"/>
</dbReference>
<dbReference type="GO" id="GO:0070522">
    <property type="term" value="C:ERCC4-ERCC1 complex"/>
    <property type="evidence" value="ECO:0007669"/>
    <property type="project" value="TreeGrafter"/>
</dbReference>
<sequence>MDDHDEYDFDTDPELLKALVSSEEAPVVPRASNPGVQKMNQPRPQTLSKEGCPSSSSAKIVQPTPQTLPNRSSGTAIQVSPRQKGNPVLVCIKNLAWEYSDIPADYVLGLTTCALFLSLKYHRLHPEYIYTRIQNLKGKYSLRVVLTMVDITNHEDSLRELSKTSLVNGVTLVLCWSAQEAARYLELYKSLEHTGPAAIRGRPPTTYSEHVVEFVTAPRGINKVDAITLVSGFGTLRNAVNADPDHVVGIPGWGQRKIRKWSGAVEEPFRPRKSTKLPITSTAGPRADTAPTGRGDGLGSRGAQGKEAAGASRQEVDDQLSDGVAAALARLRRDP</sequence>
<comment type="similarity">
    <text evidence="2">Belongs to the ERCC1/RAD10/SWI10 family.</text>
</comment>
<accession>A0AAD5WRZ2</accession>
<keyword evidence="6" id="KW-0539">Nucleus</keyword>
<dbReference type="SUPFAM" id="SSF47781">
    <property type="entry name" value="RuvA domain 2-like"/>
    <property type="match status" value="1"/>
</dbReference>
<dbReference type="NCBIfam" id="TIGR00597">
    <property type="entry name" value="rad10"/>
    <property type="match status" value="1"/>
</dbReference>
<evidence type="ECO:0000256" key="2">
    <source>
        <dbReference type="ARBA" id="ARBA00008283"/>
    </source>
</evidence>
<evidence type="ECO:0000256" key="3">
    <source>
        <dbReference type="ARBA" id="ARBA00022763"/>
    </source>
</evidence>
<dbReference type="GO" id="GO:0006302">
    <property type="term" value="P:double-strand break repair"/>
    <property type="evidence" value="ECO:0007669"/>
    <property type="project" value="UniProtKB-ARBA"/>
</dbReference>
<dbReference type="Pfam" id="PF03834">
    <property type="entry name" value="Rad10"/>
    <property type="match status" value="1"/>
</dbReference>
<reference evidence="9" key="1">
    <citation type="submission" date="2022-07" db="EMBL/GenBank/DDBJ databases">
        <title>Draft genome sequence of Zalerion maritima ATCC 34329, a (micro)plastics degrading marine fungus.</title>
        <authorList>
            <person name="Paco A."/>
            <person name="Goncalves M.F.M."/>
            <person name="Rocha-Santos T.A.P."/>
            <person name="Alves A."/>
        </authorList>
    </citation>
    <scope>NUCLEOTIDE SEQUENCE</scope>
    <source>
        <strain evidence="9">ATCC 34329</strain>
    </source>
</reference>
<keyword evidence="3" id="KW-0227">DNA damage</keyword>
<keyword evidence="4" id="KW-0238">DNA-binding</keyword>
<name>A0AAD5WRZ2_9PEZI</name>
<evidence type="ECO:0000313" key="10">
    <source>
        <dbReference type="Proteomes" id="UP001201980"/>
    </source>
</evidence>
<dbReference type="InterPro" id="IPR011335">
    <property type="entry name" value="Restrct_endonuc-II-like"/>
</dbReference>
<dbReference type="SUPFAM" id="SSF52980">
    <property type="entry name" value="Restriction endonuclease-like"/>
    <property type="match status" value="1"/>
</dbReference>
<dbReference type="PANTHER" id="PTHR12749">
    <property type="entry name" value="EXCISION REPAIR CROSS-COMPLEMENTING 1 ERCC1"/>
    <property type="match status" value="1"/>
</dbReference>
<evidence type="ECO:0000256" key="5">
    <source>
        <dbReference type="ARBA" id="ARBA00023204"/>
    </source>
</evidence>
<dbReference type="EMBL" id="JAKWBI020000137">
    <property type="protein sequence ID" value="KAJ2901800.1"/>
    <property type="molecule type" value="Genomic_DNA"/>
</dbReference>
<dbReference type="GO" id="GO:0006312">
    <property type="term" value="P:mitotic recombination"/>
    <property type="evidence" value="ECO:0007669"/>
    <property type="project" value="TreeGrafter"/>
</dbReference>
<keyword evidence="5" id="KW-0234">DNA repair</keyword>